<dbReference type="SUPFAM" id="SSF56487">
    <property type="entry name" value="SRCR-like"/>
    <property type="match status" value="2"/>
</dbReference>
<evidence type="ECO:0000256" key="1">
    <source>
        <dbReference type="ARBA" id="ARBA00023157"/>
    </source>
</evidence>
<dbReference type="GO" id="GO:0016020">
    <property type="term" value="C:membrane"/>
    <property type="evidence" value="ECO:0007669"/>
    <property type="project" value="InterPro"/>
</dbReference>
<evidence type="ECO:0000256" key="2">
    <source>
        <dbReference type="PROSITE-ProRule" id="PRU00196"/>
    </source>
</evidence>
<evidence type="ECO:0000259" key="3">
    <source>
        <dbReference type="PROSITE" id="PS50287"/>
    </source>
</evidence>
<organism evidence="4 5">
    <name type="scientific">Camelus dromedarius</name>
    <name type="common">Dromedary</name>
    <name type="synonym">Arabian camel</name>
    <dbReference type="NCBI Taxonomy" id="9838"/>
    <lineage>
        <taxon>Eukaryota</taxon>
        <taxon>Metazoa</taxon>
        <taxon>Chordata</taxon>
        <taxon>Craniata</taxon>
        <taxon>Vertebrata</taxon>
        <taxon>Euteleostomi</taxon>
        <taxon>Mammalia</taxon>
        <taxon>Eutheria</taxon>
        <taxon>Laurasiatheria</taxon>
        <taxon>Artiodactyla</taxon>
        <taxon>Tylopoda</taxon>
        <taxon>Camelidae</taxon>
        <taxon>Camelus</taxon>
    </lineage>
</organism>
<reference evidence="4 5" key="1">
    <citation type="journal article" date="2019" name="Mol. Ecol. Resour.">
        <title>Improving Illumina assemblies with Hi-C and long reads: an example with the North African dromedary.</title>
        <authorList>
            <person name="Elbers J.P."/>
            <person name="Rogers M.F."/>
            <person name="Perelman P.L."/>
            <person name="Proskuryakova A.A."/>
            <person name="Serdyukova N.A."/>
            <person name="Johnson W.E."/>
            <person name="Horin P."/>
            <person name="Corander J."/>
            <person name="Murphy D."/>
            <person name="Burger P.A."/>
        </authorList>
    </citation>
    <scope>NUCLEOTIDE SEQUENCE [LARGE SCALE GENOMIC DNA]</scope>
    <source>
        <strain evidence="4">Drom800</strain>
        <tissue evidence="4">Blood</tissue>
    </source>
</reference>
<dbReference type="PANTHER" id="PTHR48071">
    <property type="entry name" value="SRCR DOMAIN-CONTAINING PROTEIN"/>
    <property type="match status" value="1"/>
</dbReference>
<dbReference type="PANTHER" id="PTHR48071:SF5">
    <property type="entry name" value="NEUROTRYPSIN"/>
    <property type="match status" value="1"/>
</dbReference>
<dbReference type="GO" id="GO:0043195">
    <property type="term" value="C:terminal bouton"/>
    <property type="evidence" value="ECO:0007669"/>
    <property type="project" value="TreeGrafter"/>
</dbReference>
<dbReference type="GO" id="GO:0043083">
    <property type="term" value="C:synaptic cleft"/>
    <property type="evidence" value="ECO:0007669"/>
    <property type="project" value="TreeGrafter"/>
</dbReference>
<feature type="disulfide bond" evidence="2">
    <location>
        <begin position="7"/>
        <end position="17"/>
    </location>
</feature>
<protein>
    <submittedName>
        <fullName evidence="4">Neurotrypsin</fullName>
    </submittedName>
</protein>
<dbReference type="SMART" id="SM00202">
    <property type="entry name" value="SR"/>
    <property type="match status" value="1"/>
</dbReference>
<dbReference type="PRINTS" id="PR00258">
    <property type="entry name" value="SPERACTRCPTR"/>
</dbReference>
<dbReference type="PROSITE" id="PS00420">
    <property type="entry name" value="SRCR_1"/>
    <property type="match status" value="1"/>
</dbReference>
<evidence type="ECO:0000313" key="5">
    <source>
        <dbReference type="Proteomes" id="UP000299084"/>
    </source>
</evidence>
<feature type="domain" description="SRCR" evidence="3">
    <location>
        <begin position="45"/>
        <end position="88"/>
    </location>
</feature>
<keyword evidence="1 2" id="KW-1015">Disulfide bond</keyword>
<dbReference type="EMBL" id="JWIN03000002">
    <property type="protein sequence ID" value="KAB1282416.1"/>
    <property type="molecule type" value="Genomic_DNA"/>
</dbReference>
<dbReference type="InterPro" id="IPR036772">
    <property type="entry name" value="SRCR-like_dom_sf"/>
</dbReference>
<comment type="caution">
    <text evidence="2">Lacks conserved residue(s) required for the propagation of feature annotation.</text>
</comment>
<gene>
    <name evidence="4" type="ORF">Cadr_000001586</name>
</gene>
<dbReference type="InterPro" id="IPR001190">
    <property type="entry name" value="SRCR"/>
</dbReference>
<comment type="caution">
    <text evidence="4">The sequence shown here is derived from an EMBL/GenBank/DDBJ whole genome shotgun (WGS) entry which is preliminary data.</text>
</comment>
<dbReference type="Proteomes" id="UP000299084">
    <property type="component" value="Unassembled WGS sequence"/>
</dbReference>
<evidence type="ECO:0000313" key="4">
    <source>
        <dbReference type="EMBL" id="KAB1282416.1"/>
    </source>
</evidence>
<feature type="domain" description="SRCR" evidence="3">
    <location>
        <begin position="1"/>
        <end position="38"/>
    </location>
</feature>
<dbReference type="Pfam" id="PF00530">
    <property type="entry name" value="SRCR"/>
    <property type="match status" value="2"/>
</dbReference>
<dbReference type="GO" id="GO:0030425">
    <property type="term" value="C:dendrite"/>
    <property type="evidence" value="ECO:0007669"/>
    <property type="project" value="TreeGrafter"/>
</dbReference>
<dbReference type="AlphaFoldDB" id="A0A5N4EHF5"/>
<dbReference type="PROSITE" id="PS50287">
    <property type="entry name" value="SRCR_2"/>
    <property type="match status" value="2"/>
</dbReference>
<proteinExistence type="predicted"/>
<dbReference type="Gene3D" id="3.10.250.10">
    <property type="entry name" value="SRCR-like domain"/>
    <property type="match status" value="2"/>
</dbReference>
<accession>A0A5N4EHF5</accession>
<sequence length="179" mass="19750">MLDEVRCTGNELSIEQCPKSSWGEHNCGHKEDAGVSCTPLTDGVIRLTGGKGSHEGRLEVYYRGQWGTVCDDGWTELNTYVVCRQLGFKDSSCMHSVYFIATDMANKPLQTTMKKAQGPYGWMTSAAQERKAVSFSVPGDRGEGMTAATGRTLVLPALPMVMDTDSLWVRTCYNFKAFQ</sequence>
<name>A0A5N4EHF5_CAMDR</name>
<keyword evidence="5" id="KW-1185">Reference proteome</keyword>